<name>A0A0F7ZYS9_9HYPO</name>
<feature type="transmembrane region" description="Helical" evidence="1">
    <location>
        <begin position="27"/>
        <end position="53"/>
    </location>
</feature>
<dbReference type="EMBL" id="KQ030539">
    <property type="protein sequence ID" value="KJZ73002.1"/>
    <property type="molecule type" value="Genomic_DNA"/>
</dbReference>
<sequence length="176" mass="19276">MPVVALWILHGPKDMKHSGASKFSKRFILGLLFLLSTITHIGAFSIAGVATWIPSMFGGTDLAPLHISYSLLNVPEPDQLDLPYTSIRQARLRQINEMIATSSGFFMAAGIFWQGLEARATSVTPEIWLWMFLVSLIAGPAAGSAVILLFADFMVVARRDGQGKRRLDEANRTKSG</sequence>
<organism evidence="2 3">
    <name type="scientific">Hirsutella minnesotensis 3608</name>
    <dbReference type="NCBI Taxonomy" id="1043627"/>
    <lineage>
        <taxon>Eukaryota</taxon>
        <taxon>Fungi</taxon>
        <taxon>Dikarya</taxon>
        <taxon>Ascomycota</taxon>
        <taxon>Pezizomycotina</taxon>
        <taxon>Sordariomycetes</taxon>
        <taxon>Hypocreomycetidae</taxon>
        <taxon>Hypocreales</taxon>
        <taxon>Ophiocordycipitaceae</taxon>
        <taxon>Hirsutella</taxon>
    </lineage>
</organism>
<dbReference type="AlphaFoldDB" id="A0A0F7ZYS9"/>
<feature type="transmembrane region" description="Helical" evidence="1">
    <location>
        <begin position="128"/>
        <end position="156"/>
    </location>
</feature>
<keyword evidence="3" id="KW-1185">Reference proteome</keyword>
<feature type="transmembrane region" description="Helical" evidence="1">
    <location>
        <begin position="98"/>
        <end position="116"/>
    </location>
</feature>
<keyword evidence="1" id="KW-0472">Membrane</keyword>
<reference evidence="2 3" key="1">
    <citation type="journal article" date="2014" name="Genome Biol. Evol.">
        <title>Comparative genomics and transcriptomics analyses reveal divergent lifestyle features of nematode endoparasitic fungus Hirsutella minnesotensis.</title>
        <authorList>
            <person name="Lai Y."/>
            <person name="Liu K."/>
            <person name="Zhang X."/>
            <person name="Zhang X."/>
            <person name="Li K."/>
            <person name="Wang N."/>
            <person name="Shu C."/>
            <person name="Wu Y."/>
            <person name="Wang C."/>
            <person name="Bushley K.E."/>
            <person name="Xiang M."/>
            <person name="Liu X."/>
        </authorList>
    </citation>
    <scope>NUCLEOTIDE SEQUENCE [LARGE SCALE GENOMIC DNA]</scope>
    <source>
        <strain evidence="2 3">3608</strain>
    </source>
</reference>
<proteinExistence type="predicted"/>
<evidence type="ECO:0000313" key="3">
    <source>
        <dbReference type="Proteomes" id="UP000054481"/>
    </source>
</evidence>
<keyword evidence="1" id="KW-1133">Transmembrane helix</keyword>
<accession>A0A0F7ZYS9</accession>
<dbReference type="Proteomes" id="UP000054481">
    <property type="component" value="Unassembled WGS sequence"/>
</dbReference>
<evidence type="ECO:0000256" key="1">
    <source>
        <dbReference type="SAM" id="Phobius"/>
    </source>
</evidence>
<evidence type="ECO:0000313" key="2">
    <source>
        <dbReference type="EMBL" id="KJZ73002.1"/>
    </source>
</evidence>
<keyword evidence="1" id="KW-0812">Transmembrane</keyword>
<dbReference type="OrthoDB" id="4945152at2759"/>
<protein>
    <submittedName>
        <fullName evidence="2">Uncharacterized protein</fullName>
    </submittedName>
</protein>
<gene>
    <name evidence="2" type="ORF">HIM_07574</name>
</gene>